<dbReference type="Pfam" id="PF00582">
    <property type="entry name" value="Usp"/>
    <property type="match status" value="1"/>
</dbReference>
<dbReference type="AlphaFoldDB" id="X0PND5"/>
<dbReference type="PANTHER" id="PTHR46268:SF6">
    <property type="entry name" value="UNIVERSAL STRESS PROTEIN UP12"/>
    <property type="match status" value="1"/>
</dbReference>
<dbReference type="SUPFAM" id="SSF52402">
    <property type="entry name" value="Adenine nucleotide alpha hydrolases-like"/>
    <property type="match status" value="1"/>
</dbReference>
<dbReference type="eggNOG" id="COG0589">
    <property type="taxonomic scope" value="Bacteria"/>
</dbReference>
<comment type="similarity">
    <text evidence="1">Belongs to the universal stress protein A family.</text>
</comment>
<dbReference type="Gene3D" id="3.40.50.620">
    <property type="entry name" value="HUPs"/>
    <property type="match status" value="1"/>
</dbReference>
<dbReference type="RefSeq" id="WP_035450727.1">
    <property type="nucleotide sequence ID" value="NZ_AZGA01000088.1"/>
</dbReference>
<feature type="domain" description="UspA" evidence="2">
    <location>
        <begin position="7"/>
        <end position="146"/>
    </location>
</feature>
<evidence type="ECO:0000313" key="3">
    <source>
        <dbReference type="EMBL" id="KRM30510.1"/>
    </source>
</evidence>
<evidence type="ECO:0000256" key="1">
    <source>
        <dbReference type="ARBA" id="ARBA00008791"/>
    </source>
</evidence>
<dbReference type="PATRIC" id="fig|1423734.3.peg.1663"/>
<dbReference type="Proteomes" id="UP000051236">
    <property type="component" value="Unassembled WGS sequence"/>
</dbReference>
<dbReference type="STRING" id="1423734.FC83_GL001644"/>
<evidence type="ECO:0000259" key="2">
    <source>
        <dbReference type="Pfam" id="PF00582"/>
    </source>
</evidence>
<dbReference type="InterPro" id="IPR014729">
    <property type="entry name" value="Rossmann-like_a/b/a_fold"/>
</dbReference>
<sequence length="146" mass="15903">MAIKAPYQNILVATDGSKEAVAAFDHAVALAQFCQAKLYVASVVIPPYFTSRSETGGAVLRDMITQSKAHLAVLKTRAQAAGFTNLELIQEQGSPRDIISKTLPERFNIDLIVLGATGQTRTERLFLGSVSEYVTRHAETKVLIVR</sequence>
<proteinExistence type="inferred from homology"/>
<dbReference type="PANTHER" id="PTHR46268">
    <property type="entry name" value="STRESS RESPONSE PROTEIN NHAX"/>
    <property type="match status" value="1"/>
</dbReference>
<accession>X0PND5</accession>
<dbReference type="EMBL" id="AZGA01000088">
    <property type="protein sequence ID" value="KRM30510.1"/>
    <property type="molecule type" value="Genomic_DNA"/>
</dbReference>
<organism evidence="3 4">
    <name type="scientific">Agrilactobacillus composti DSM 18527 = JCM 14202</name>
    <dbReference type="NCBI Taxonomy" id="1423734"/>
    <lineage>
        <taxon>Bacteria</taxon>
        <taxon>Bacillati</taxon>
        <taxon>Bacillota</taxon>
        <taxon>Bacilli</taxon>
        <taxon>Lactobacillales</taxon>
        <taxon>Lactobacillaceae</taxon>
        <taxon>Agrilactobacillus</taxon>
    </lineage>
</organism>
<keyword evidence="4" id="KW-1185">Reference proteome</keyword>
<protein>
    <recommendedName>
        <fullName evidence="2">UspA domain-containing protein</fullName>
    </recommendedName>
</protein>
<dbReference type="InterPro" id="IPR006016">
    <property type="entry name" value="UspA"/>
</dbReference>
<dbReference type="InterPro" id="IPR006015">
    <property type="entry name" value="Universal_stress_UspA"/>
</dbReference>
<comment type="caution">
    <text evidence="3">The sequence shown here is derived from an EMBL/GenBank/DDBJ whole genome shotgun (WGS) entry which is preliminary data.</text>
</comment>
<dbReference type="PRINTS" id="PR01438">
    <property type="entry name" value="UNVRSLSTRESS"/>
</dbReference>
<name>X0PND5_9LACO</name>
<evidence type="ECO:0000313" key="4">
    <source>
        <dbReference type="Proteomes" id="UP000051236"/>
    </source>
</evidence>
<reference evidence="3 4" key="1">
    <citation type="journal article" date="2015" name="Genome Announc.">
        <title>Expanding the biotechnology potential of lactobacilli through comparative genomics of 213 strains and associated genera.</title>
        <authorList>
            <person name="Sun Z."/>
            <person name="Harris H.M."/>
            <person name="McCann A."/>
            <person name="Guo C."/>
            <person name="Argimon S."/>
            <person name="Zhang W."/>
            <person name="Yang X."/>
            <person name="Jeffery I.B."/>
            <person name="Cooney J.C."/>
            <person name="Kagawa T.F."/>
            <person name="Liu W."/>
            <person name="Song Y."/>
            <person name="Salvetti E."/>
            <person name="Wrobel A."/>
            <person name="Rasinkangas P."/>
            <person name="Parkhill J."/>
            <person name="Rea M.C."/>
            <person name="O'Sullivan O."/>
            <person name="Ritari J."/>
            <person name="Douillard F.P."/>
            <person name="Paul Ross R."/>
            <person name="Yang R."/>
            <person name="Briner A.E."/>
            <person name="Felis G.E."/>
            <person name="de Vos W.M."/>
            <person name="Barrangou R."/>
            <person name="Klaenhammer T.R."/>
            <person name="Caufield P.W."/>
            <person name="Cui Y."/>
            <person name="Zhang H."/>
            <person name="O'Toole P.W."/>
        </authorList>
    </citation>
    <scope>NUCLEOTIDE SEQUENCE [LARGE SCALE GENOMIC DNA]</scope>
    <source>
        <strain evidence="3 4">DSM 18527</strain>
    </source>
</reference>
<dbReference type="OrthoDB" id="2321605at2"/>
<gene>
    <name evidence="3" type="ORF">FC83_GL001644</name>
</gene>
<dbReference type="CDD" id="cd00293">
    <property type="entry name" value="USP-like"/>
    <property type="match status" value="1"/>
</dbReference>